<proteinExistence type="predicted"/>
<dbReference type="EMBL" id="KZ805562">
    <property type="protein sequence ID" value="PVH93882.1"/>
    <property type="molecule type" value="Genomic_DNA"/>
</dbReference>
<feature type="compositionally biased region" description="Low complexity" evidence="1">
    <location>
        <begin position="345"/>
        <end position="357"/>
    </location>
</feature>
<keyword evidence="4" id="KW-1185">Reference proteome</keyword>
<dbReference type="OrthoDB" id="5411678at2759"/>
<feature type="compositionally biased region" description="Polar residues" evidence="1">
    <location>
        <begin position="287"/>
        <end position="330"/>
    </location>
</feature>
<feature type="compositionally biased region" description="Polar residues" evidence="1">
    <location>
        <begin position="437"/>
        <end position="450"/>
    </location>
</feature>
<sequence length="450" mass="46478">MSESPTAAPSPARPDTRSDTLQPLTTPRAPGSSSIRTTLQSAPRLYPPPTSASPAPATSQSASQSQNSPSSQPSLTPTASSANPPPSSQPPASPSSVSLPPSSSNPPASSQQQQSSNPPQSSNNPAPSTVTAPTPTPSTTDIITSVITPSPTAPGETPQASTIVITRTAPGQPNNSQPTNNGATSSSPSDTSAPGLQNPKSKASDSGLSTGGKTAIAVVVPVVVVALLVIGGILLWRRRKSKKSAEEARRKEVEEYGFNPNDDPTLPAVGMQSEMAEDQSGYRGWGNTATSSNRKASTTLTSGMTYSDSNSNPGGYQSPNSPTNAAFNDTHSGEPLMDGVGVLGAGPNANQNQNQNGVHRGTSNASSSYSAAERSDNSGEYPLPMNHNQDLYNEHNNNQGYYHASPYDPNGYGAAPPQPIIRDVSARRNTRIESPSVFPQQGNSGIAQNF</sequence>
<feature type="compositionally biased region" description="Pro residues" evidence="1">
    <location>
        <begin position="83"/>
        <end position="93"/>
    </location>
</feature>
<feature type="compositionally biased region" description="Polar residues" evidence="1">
    <location>
        <begin position="158"/>
        <end position="181"/>
    </location>
</feature>
<feature type="compositionally biased region" description="Low complexity" evidence="1">
    <location>
        <begin position="94"/>
        <end position="154"/>
    </location>
</feature>
<evidence type="ECO:0000256" key="1">
    <source>
        <dbReference type="SAM" id="MobiDB-lite"/>
    </source>
</evidence>
<dbReference type="AlphaFoldDB" id="A0A2V1D746"/>
<feature type="compositionally biased region" description="Polar residues" evidence="1">
    <location>
        <begin position="386"/>
        <end position="400"/>
    </location>
</feature>
<name>A0A2V1D746_9PLEO</name>
<feature type="compositionally biased region" description="Low complexity" evidence="1">
    <location>
        <begin position="52"/>
        <end position="82"/>
    </location>
</feature>
<feature type="compositionally biased region" description="Polar residues" evidence="1">
    <location>
        <begin position="361"/>
        <end position="370"/>
    </location>
</feature>
<evidence type="ECO:0000256" key="2">
    <source>
        <dbReference type="SAM" id="Phobius"/>
    </source>
</evidence>
<evidence type="ECO:0000313" key="3">
    <source>
        <dbReference type="EMBL" id="PVH93882.1"/>
    </source>
</evidence>
<feature type="compositionally biased region" description="Polar residues" evidence="1">
    <location>
        <begin position="198"/>
        <end position="210"/>
    </location>
</feature>
<keyword evidence="2" id="KW-0472">Membrane</keyword>
<keyword evidence="2" id="KW-0812">Transmembrane</keyword>
<feature type="compositionally biased region" description="Polar residues" evidence="1">
    <location>
        <begin position="19"/>
        <end position="41"/>
    </location>
</feature>
<organism evidence="3 4">
    <name type="scientific">Periconia macrospinosa</name>
    <dbReference type="NCBI Taxonomy" id="97972"/>
    <lineage>
        <taxon>Eukaryota</taxon>
        <taxon>Fungi</taxon>
        <taxon>Dikarya</taxon>
        <taxon>Ascomycota</taxon>
        <taxon>Pezizomycotina</taxon>
        <taxon>Dothideomycetes</taxon>
        <taxon>Pleosporomycetidae</taxon>
        <taxon>Pleosporales</taxon>
        <taxon>Massarineae</taxon>
        <taxon>Periconiaceae</taxon>
        <taxon>Periconia</taxon>
    </lineage>
</organism>
<evidence type="ECO:0000313" key="4">
    <source>
        <dbReference type="Proteomes" id="UP000244855"/>
    </source>
</evidence>
<reference evidence="3 4" key="1">
    <citation type="journal article" date="2018" name="Sci. Rep.">
        <title>Comparative genomics provides insights into the lifestyle and reveals functional heterogeneity of dark septate endophytic fungi.</title>
        <authorList>
            <person name="Knapp D.G."/>
            <person name="Nemeth J.B."/>
            <person name="Barry K."/>
            <person name="Hainaut M."/>
            <person name="Henrissat B."/>
            <person name="Johnson J."/>
            <person name="Kuo A."/>
            <person name="Lim J.H.P."/>
            <person name="Lipzen A."/>
            <person name="Nolan M."/>
            <person name="Ohm R.A."/>
            <person name="Tamas L."/>
            <person name="Grigoriev I.V."/>
            <person name="Spatafora J.W."/>
            <person name="Nagy L.G."/>
            <person name="Kovacs G.M."/>
        </authorList>
    </citation>
    <scope>NUCLEOTIDE SEQUENCE [LARGE SCALE GENOMIC DNA]</scope>
    <source>
        <strain evidence="3 4">DSE2036</strain>
    </source>
</reference>
<dbReference type="Proteomes" id="UP000244855">
    <property type="component" value="Unassembled WGS sequence"/>
</dbReference>
<feature type="transmembrane region" description="Helical" evidence="2">
    <location>
        <begin position="215"/>
        <end position="236"/>
    </location>
</feature>
<feature type="compositionally biased region" description="Low complexity" evidence="1">
    <location>
        <begin position="182"/>
        <end position="195"/>
    </location>
</feature>
<gene>
    <name evidence="3" type="ORF">DM02DRAFT_646240</name>
</gene>
<keyword evidence="2" id="KW-1133">Transmembrane helix</keyword>
<feature type="region of interest" description="Disordered" evidence="1">
    <location>
        <begin position="279"/>
        <end position="450"/>
    </location>
</feature>
<accession>A0A2V1D746</accession>
<protein>
    <submittedName>
        <fullName evidence="3">Uncharacterized protein</fullName>
    </submittedName>
</protein>
<feature type="region of interest" description="Disordered" evidence="1">
    <location>
        <begin position="1"/>
        <end position="210"/>
    </location>
</feature>